<reference evidence="9" key="1">
    <citation type="submission" date="2023-06" db="EMBL/GenBank/DDBJ databases">
        <title>Survivors Of The Sea: Transcriptome response of Skeletonema marinoi to long-term dormancy.</title>
        <authorList>
            <person name="Pinder M.I.M."/>
            <person name="Kourtchenko O."/>
            <person name="Robertson E.K."/>
            <person name="Larsson T."/>
            <person name="Maumus F."/>
            <person name="Osuna-Cruz C.M."/>
            <person name="Vancaester E."/>
            <person name="Stenow R."/>
            <person name="Vandepoele K."/>
            <person name="Ploug H."/>
            <person name="Bruchert V."/>
            <person name="Godhe A."/>
            <person name="Topel M."/>
        </authorList>
    </citation>
    <scope>NUCLEOTIDE SEQUENCE</scope>
    <source>
        <strain evidence="9">R05AC</strain>
    </source>
</reference>
<dbReference type="InterPro" id="IPR029058">
    <property type="entry name" value="AB_hydrolase_fold"/>
</dbReference>
<proteinExistence type="inferred from homology"/>
<dbReference type="Pfam" id="PF14580">
    <property type="entry name" value="LRR_9"/>
    <property type="match status" value="1"/>
</dbReference>
<gene>
    <name evidence="9" type="ORF">QTG54_001741</name>
</gene>
<dbReference type="InterPro" id="IPR001563">
    <property type="entry name" value="Peptidase_S10"/>
</dbReference>
<accession>A0AAD9DJH5</accession>
<dbReference type="PANTHER" id="PTHR45973">
    <property type="entry name" value="PROTEIN PHOSPHATASE 1 REGULATORY SUBUNIT SDS22-RELATED"/>
    <property type="match status" value="1"/>
</dbReference>
<evidence type="ECO:0000256" key="1">
    <source>
        <dbReference type="ARBA" id="ARBA00004138"/>
    </source>
</evidence>
<evidence type="ECO:0000256" key="5">
    <source>
        <dbReference type="ARBA" id="ARBA00023069"/>
    </source>
</evidence>
<evidence type="ECO:0000256" key="3">
    <source>
        <dbReference type="ARBA" id="ARBA00022614"/>
    </source>
</evidence>
<evidence type="ECO:0000256" key="4">
    <source>
        <dbReference type="ARBA" id="ARBA00022737"/>
    </source>
</evidence>
<keyword evidence="8" id="KW-0812">Transmembrane</keyword>
<keyword evidence="9" id="KW-0121">Carboxypeptidase</keyword>
<keyword evidence="8" id="KW-0472">Membrane</keyword>
<protein>
    <submittedName>
        <fullName evidence="9">Carboxypeptidase D</fullName>
        <ecNumber evidence="9">3.4.16.6</ecNumber>
    </submittedName>
</protein>
<comment type="caution">
    <text evidence="9">The sequence shown here is derived from an EMBL/GenBank/DDBJ whole genome shotgun (WGS) entry which is preliminary data.</text>
</comment>
<dbReference type="GO" id="GO:0004185">
    <property type="term" value="F:serine-type carboxypeptidase activity"/>
    <property type="evidence" value="ECO:0007669"/>
    <property type="project" value="UniProtKB-EC"/>
</dbReference>
<dbReference type="EC" id="3.4.16.6" evidence="9"/>
<keyword evidence="9" id="KW-0378">Hydrolase</keyword>
<keyword evidence="6" id="KW-0966">Cell projection</keyword>
<dbReference type="AlphaFoldDB" id="A0AAD9DJH5"/>
<dbReference type="Proteomes" id="UP001224775">
    <property type="component" value="Unassembled WGS sequence"/>
</dbReference>
<keyword evidence="10" id="KW-1185">Reference proteome</keyword>
<keyword evidence="4" id="KW-0677">Repeat</keyword>
<dbReference type="Pfam" id="PF00450">
    <property type="entry name" value="Peptidase_S10"/>
    <property type="match status" value="1"/>
</dbReference>
<evidence type="ECO:0000256" key="6">
    <source>
        <dbReference type="ARBA" id="ARBA00023273"/>
    </source>
</evidence>
<evidence type="ECO:0000256" key="2">
    <source>
        <dbReference type="ARBA" id="ARBA00009431"/>
    </source>
</evidence>
<dbReference type="Gene3D" id="3.40.50.1820">
    <property type="entry name" value="alpha/beta hydrolase"/>
    <property type="match status" value="1"/>
</dbReference>
<dbReference type="PANTHER" id="PTHR45973:SF9">
    <property type="entry name" value="LEUCINE-RICH REPEAT-CONTAINING PROTEIN 46"/>
    <property type="match status" value="1"/>
</dbReference>
<keyword evidence="5" id="KW-0969">Cilium</keyword>
<dbReference type="PROSITE" id="PS51450">
    <property type="entry name" value="LRR"/>
    <property type="match status" value="2"/>
</dbReference>
<keyword evidence="9" id="KW-0645">Protease</keyword>
<comment type="similarity">
    <text evidence="2">Belongs to the peptidase S10 family.</text>
</comment>
<dbReference type="GO" id="GO:0006508">
    <property type="term" value="P:proteolysis"/>
    <property type="evidence" value="ECO:0007669"/>
    <property type="project" value="InterPro"/>
</dbReference>
<sequence>MERDCQKKLKSGNLKTGVCFSLLDDIIAQSHGANGKTVVSQYDTRIWEIRGASRSFPLGHKDVETYLGGKRSHSEPPLQVDFHAVLESIHALESLDADLTYEECTDPPYLALAHQDGLGVVDELVRILDHESKPHMMFFNGINDLICNHVGNERLLDSLPWSKASEYMQQPRHVWDAPVDPSLKNNYNGGRPDGFVKTFENLTYIKILEAGHMVPMDQPAVSLAMMQILVSGQVAQGFLNSRQEIDSADSNKEKSCSLSECPNCVPEHTFTPSVIYDNLSLSYSDMGVILAAFSLGILLTCLFIRRQNTNRAKRELIVATEEAHDLELSKLQRLYLDNKGFALIQNLDDFKHLEVLHLEKNKIEKIQNLQHLTKLKYLNLAQNAISKIEELECMSNLETLIISENEISMTEFVTTLTLMPKLRELDLSMNKINCNPESILRILTDCKSLRVLSLQGNPFVSNNKMPHYRSLVISHCKKLRQLDGRRICSEERRRCNAWGEVVLNGGTFDEANEADRQELLKIRLERSEKNAAIRRQSQSSIGSISDQSKVSIGSSVLEGVKRTFGSRSSEMSRLSWSRRNIDIELNDEAEDWENCMKKSKSDISMGWSRISDNSPRGID</sequence>
<feature type="transmembrane region" description="Helical" evidence="8">
    <location>
        <begin position="286"/>
        <end position="304"/>
    </location>
</feature>
<keyword evidence="3" id="KW-0433">Leucine-rich repeat</keyword>
<feature type="compositionally biased region" description="Polar residues" evidence="7">
    <location>
        <begin position="610"/>
        <end position="619"/>
    </location>
</feature>
<organism evidence="9 10">
    <name type="scientific">Skeletonema marinoi</name>
    <dbReference type="NCBI Taxonomy" id="267567"/>
    <lineage>
        <taxon>Eukaryota</taxon>
        <taxon>Sar</taxon>
        <taxon>Stramenopiles</taxon>
        <taxon>Ochrophyta</taxon>
        <taxon>Bacillariophyta</taxon>
        <taxon>Coscinodiscophyceae</taxon>
        <taxon>Thalassiosirophycidae</taxon>
        <taxon>Thalassiosirales</taxon>
        <taxon>Skeletonemataceae</taxon>
        <taxon>Skeletonema</taxon>
        <taxon>Skeletonema marinoi-dohrnii complex</taxon>
    </lineage>
</organism>
<dbReference type="EMBL" id="JATAAI010000002">
    <property type="protein sequence ID" value="KAK1747778.1"/>
    <property type="molecule type" value="Genomic_DNA"/>
</dbReference>
<feature type="region of interest" description="Disordered" evidence="7">
    <location>
        <begin position="599"/>
        <end position="619"/>
    </location>
</feature>
<evidence type="ECO:0000256" key="7">
    <source>
        <dbReference type="SAM" id="MobiDB-lite"/>
    </source>
</evidence>
<dbReference type="Gene3D" id="3.80.10.10">
    <property type="entry name" value="Ribonuclease Inhibitor"/>
    <property type="match status" value="2"/>
</dbReference>
<dbReference type="SUPFAM" id="SSF53474">
    <property type="entry name" value="alpha/beta-Hydrolases"/>
    <property type="match status" value="1"/>
</dbReference>
<dbReference type="SUPFAM" id="SSF52075">
    <property type="entry name" value="Outer arm dynein light chain 1"/>
    <property type="match status" value="1"/>
</dbReference>
<evidence type="ECO:0000313" key="9">
    <source>
        <dbReference type="EMBL" id="KAK1747778.1"/>
    </source>
</evidence>
<dbReference type="InterPro" id="IPR032675">
    <property type="entry name" value="LRR_dom_sf"/>
</dbReference>
<keyword evidence="8" id="KW-1133">Transmembrane helix</keyword>
<dbReference type="InterPro" id="IPR050576">
    <property type="entry name" value="Cilia_flagella_integrity"/>
</dbReference>
<dbReference type="InterPro" id="IPR001611">
    <property type="entry name" value="Leu-rich_rpt"/>
</dbReference>
<evidence type="ECO:0000313" key="10">
    <source>
        <dbReference type="Proteomes" id="UP001224775"/>
    </source>
</evidence>
<comment type="subcellular location">
    <subcellularLocation>
        <location evidence="1">Cell projection</location>
        <location evidence="1">Cilium</location>
    </subcellularLocation>
</comment>
<dbReference type="SMART" id="SM00365">
    <property type="entry name" value="LRR_SD22"/>
    <property type="match status" value="3"/>
</dbReference>
<evidence type="ECO:0000256" key="8">
    <source>
        <dbReference type="SAM" id="Phobius"/>
    </source>
</evidence>
<name>A0AAD9DJH5_9STRA</name>